<evidence type="ECO:0000259" key="12">
    <source>
        <dbReference type="PROSITE" id="PS50848"/>
    </source>
</evidence>
<evidence type="ECO:0000256" key="11">
    <source>
        <dbReference type="SAM" id="MobiDB-lite"/>
    </source>
</evidence>
<feature type="compositionally biased region" description="Polar residues" evidence="11">
    <location>
        <begin position="116"/>
        <end position="140"/>
    </location>
</feature>
<dbReference type="InterPro" id="IPR000799">
    <property type="entry name" value="StAR-like"/>
</dbReference>
<feature type="compositionally biased region" description="Basic and acidic residues" evidence="11">
    <location>
        <begin position="77"/>
        <end position="90"/>
    </location>
</feature>
<evidence type="ECO:0000256" key="10">
    <source>
        <dbReference type="ARBA" id="ARBA00034049"/>
    </source>
</evidence>
<dbReference type="UniPathway" id="UPA00296"/>
<evidence type="ECO:0000256" key="1">
    <source>
        <dbReference type="ARBA" id="ARBA00004173"/>
    </source>
</evidence>
<dbReference type="Pfam" id="PF15256">
    <property type="entry name" value="SPATIAL"/>
    <property type="match status" value="1"/>
</dbReference>
<dbReference type="EMBL" id="VCAZ01000311">
    <property type="protein sequence ID" value="TTX88635.1"/>
    <property type="molecule type" value="Genomic_DNA"/>
</dbReference>
<dbReference type="Proteomes" id="UP000319801">
    <property type="component" value="Unassembled WGS sequence"/>
</dbReference>
<comment type="pathway">
    <text evidence="2">Steroid metabolism; cholesterol metabolism.</text>
</comment>
<evidence type="ECO:0000256" key="6">
    <source>
        <dbReference type="ARBA" id="ARBA00023121"/>
    </source>
</evidence>
<comment type="subcellular location">
    <subcellularLocation>
        <location evidence="1">Mitochondrion</location>
    </subcellularLocation>
</comment>
<feature type="region of interest" description="Disordered" evidence="11">
    <location>
        <begin position="72"/>
        <end position="146"/>
    </location>
</feature>
<dbReference type="GO" id="GO:0008203">
    <property type="term" value="P:cholesterol metabolic process"/>
    <property type="evidence" value="ECO:0007669"/>
    <property type="project" value="UniProtKB-UniPathway"/>
</dbReference>
<keyword evidence="7" id="KW-0496">Mitochondrion</keyword>
<evidence type="ECO:0000313" key="14">
    <source>
        <dbReference type="Proteomes" id="UP000319801"/>
    </source>
</evidence>
<proteinExistence type="predicted"/>
<dbReference type="InterPro" id="IPR002913">
    <property type="entry name" value="START_lipid-bd_dom"/>
</dbReference>
<evidence type="ECO:0000313" key="13">
    <source>
        <dbReference type="EMBL" id="TTX88635.1"/>
    </source>
</evidence>
<dbReference type="PANTHER" id="PTHR46489:SF2">
    <property type="entry name" value="START DOMAIN-CONTAINING PROTEIN 1"/>
    <property type="match status" value="1"/>
</dbReference>
<feature type="domain" description="START" evidence="12">
    <location>
        <begin position="166"/>
        <end position="352"/>
    </location>
</feature>
<reference evidence="13 14" key="1">
    <citation type="journal article" date="2019" name="Genome Biol. Evol.">
        <title>Whole-Genome Sequencing of the Giant Devil Catfish, Bagarius yarrelli.</title>
        <authorList>
            <person name="Jiang W."/>
            <person name="Lv Y."/>
            <person name="Cheng L."/>
            <person name="Yang K."/>
            <person name="Chao B."/>
            <person name="Wang X."/>
            <person name="Li Y."/>
            <person name="Pan X."/>
            <person name="You X."/>
            <person name="Zhang Y."/>
            <person name="Yang J."/>
            <person name="Li J."/>
            <person name="Zhang X."/>
            <person name="Liu S."/>
            <person name="Sun C."/>
            <person name="Yang J."/>
            <person name="Shi Q."/>
        </authorList>
    </citation>
    <scope>NUCLEOTIDE SEQUENCE [LARGE SCALE GENOMIC DNA]</scope>
    <source>
        <strain evidence="13">JWS20170419001</strain>
        <tissue evidence="13">Muscle</tissue>
    </source>
</reference>
<dbReference type="Pfam" id="PF01852">
    <property type="entry name" value="START"/>
    <property type="match status" value="1"/>
</dbReference>
<keyword evidence="8" id="KW-0755">Steroidogenesis</keyword>
<dbReference type="Gene3D" id="3.30.530.20">
    <property type="match status" value="1"/>
</dbReference>
<dbReference type="OrthoDB" id="74575at2759"/>
<evidence type="ECO:0000256" key="4">
    <source>
        <dbReference type="ARBA" id="ARBA00022448"/>
    </source>
</evidence>
<dbReference type="GO" id="GO:0006694">
    <property type="term" value="P:steroid biosynthetic process"/>
    <property type="evidence" value="ECO:0007669"/>
    <property type="project" value="UniProtKB-KW"/>
</dbReference>
<gene>
    <name evidence="13" type="ORF">Baya_16414</name>
</gene>
<comment type="subunit">
    <text evidence="3">May interact with TSPO.</text>
</comment>
<name>A0A556VVM3_BAGYA</name>
<evidence type="ECO:0000256" key="8">
    <source>
        <dbReference type="ARBA" id="ARBA00023250"/>
    </source>
</evidence>
<dbReference type="InterPro" id="IPR037394">
    <property type="entry name" value="TBATA-like"/>
</dbReference>
<dbReference type="GO" id="GO:0120020">
    <property type="term" value="F:cholesterol transfer activity"/>
    <property type="evidence" value="ECO:0007669"/>
    <property type="project" value="InterPro"/>
</dbReference>
<dbReference type="GO" id="GO:0005739">
    <property type="term" value="C:mitochondrion"/>
    <property type="evidence" value="ECO:0007669"/>
    <property type="project" value="UniProtKB-SubCell"/>
</dbReference>
<accession>A0A556VVM3</accession>
<dbReference type="SUPFAM" id="SSF55961">
    <property type="entry name" value="Bet v1-like"/>
    <property type="match status" value="1"/>
</dbReference>
<evidence type="ECO:0000256" key="7">
    <source>
        <dbReference type="ARBA" id="ARBA00023128"/>
    </source>
</evidence>
<evidence type="ECO:0000256" key="9">
    <source>
        <dbReference type="ARBA" id="ARBA00032620"/>
    </source>
</evidence>
<dbReference type="GO" id="GO:0050810">
    <property type="term" value="P:regulation of steroid biosynthetic process"/>
    <property type="evidence" value="ECO:0007669"/>
    <property type="project" value="TreeGrafter"/>
</dbReference>
<comment type="catalytic activity">
    <reaction evidence="10">
        <text>cholesterol(in) = cholesterol(out)</text>
        <dbReference type="Rhea" id="RHEA:39747"/>
        <dbReference type="ChEBI" id="CHEBI:16113"/>
    </reaction>
</comment>
<keyword evidence="4" id="KW-0813">Transport</keyword>
<dbReference type="InterPro" id="IPR023393">
    <property type="entry name" value="START-like_dom_sf"/>
</dbReference>
<evidence type="ECO:0000256" key="2">
    <source>
        <dbReference type="ARBA" id="ARBA00004731"/>
    </source>
</evidence>
<protein>
    <recommendedName>
        <fullName evidence="9">START domain-containing protein 1</fullName>
    </recommendedName>
</protein>
<evidence type="ECO:0000256" key="5">
    <source>
        <dbReference type="ARBA" id="ARBA00023055"/>
    </source>
</evidence>
<dbReference type="SMART" id="SM00234">
    <property type="entry name" value="START"/>
    <property type="match status" value="1"/>
</dbReference>
<dbReference type="InterPro" id="IPR029866">
    <property type="entry name" value="StAR"/>
</dbReference>
<dbReference type="PRINTS" id="PR00978">
    <property type="entry name" value="STARPROTEIN"/>
</dbReference>
<keyword evidence="5" id="KW-0445">Lipid transport</keyword>
<dbReference type="GO" id="GO:0015485">
    <property type="term" value="F:cholesterol binding"/>
    <property type="evidence" value="ECO:0007669"/>
    <property type="project" value="InterPro"/>
</dbReference>
<dbReference type="AlphaFoldDB" id="A0A556VVM3"/>
<organism evidence="13 14">
    <name type="scientific">Bagarius yarrelli</name>
    <name type="common">Goonch</name>
    <name type="synonym">Bagrus yarrelli</name>
    <dbReference type="NCBI Taxonomy" id="175774"/>
    <lineage>
        <taxon>Eukaryota</taxon>
        <taxon>Metazoa</taxon>
        <taxon>Chordata</taxon>
        <taxon>Craniata</taxon>
        <taxon>Vertebrata</taxon>
        <taxon>Euteleostomi</taxon>
        <taxon>Actinopterygii</taxon>
        <taxon>Neopterygii</taxon>
        <taxon>Teleostei</taxon>
        <taxon>Ostariophysi</taxon>
        <taxon>Siluriformes</taxon>
        <taxon>Sisoridae</taxon>
        <taxon>Sisorinae</taxon>
        <taxon>Bagarius</taxon>
    </lineage>
</organism>
<dbReference type="GO" id="GO:0032367">
    <property type="term" value="P:intracellular cholesterol transport"/>
    <property type="evidence" value="ECO:0007669"/>
    <property type="project" value="TreeGrafter"/>
</dbReference>
<sequence>MAHDQEGNWFEVQGGDSSLAVMSHVTSGTAPTSSLYPSTFTPTDGANPGAALVSEAWKEELKDLATKVSLSAAAQSKKAEHEIREEEPVGRKTQYSSETGRIIPLTSWKTRRRDLQTANTRPGTRAPQTSQRPPGTTSLEGQELRDKWSNGLEDRWSDELEDRDWWYQQQGQDALQEALNIMQNTEDWRTEIISQSELDASPEQIYEVLFVRVEEMNEWNPNIARITVLKHIGEETMVTHEISAGKAGNLIGQRDFLSVRHSLKTERCIYLSGAATQLEAFPPQPGFIRAEDGPTCIIIERLPSCPERSKFTWLLNMDVKGWLPKSVVNQALPQAQLEFMRHLQKRLETDKKF</sequence>
<comment type="caution">
    <text evidence="13">The sequence shown here is derived from an EMBL/GenBank/DDBJ whole genome shotgun (WGS) entry which is preliminary data.</text>
</comment>
<dbReference type="PANTHER" id="PTHR46489">
    <property type="entry name" value="STEROIDOGENIC ACUTE REGULATORY PROTEIN, MITOCHONDRIAL"/>
    <property type="match status" value="1"/>
</dbReference>
<keyword evidence="6" id="KW-0446">Lipid-binding</keyword>
<dbReference type="PROSITE" id="PS50848">
    <property type="entry name" value="START"/>
    <property type="match status" value="1"/>
</dbReference>
<keyword evidence="14" id="KW-1185">Reference proteome</keyword>
<evidence type="ECO:0000256" key="3">
    <source>
        <dbReference type="ARBA" id="ARBA00011279"/>
    </source>
</evidence>